<accession>A0A6P1YRH0</accession>
<gene>
    <name evidence="1" type="ORF">G3A50_11895</name>
</gene>
<protein>
    <submittedName>
        <fullName evidence="1">Uncharacterized protein</fullName>
    </submittedName>
</protein>
<evidence type="ECO:0000313" key="1">
    <source>
        <dbReference type="EMBL" id="QIB34334.1"/>
    </source>
</evidence>
<dbReference type="AlphaFoldDB" id="A0A6P1YRH0"/>
<organism evidence="1 2">
    <name type="scientific">Ancylobacter pratisalsi</name>
    <dbReference type="NCBI Taxonomy" id="1745854"/>
    <lineage>
        <taxon>Bacteria</taxon>
        <taxon>Pseudomonadati</taxon>
        <taxon>Pseudomonadota</taxon>
        <taxon>Alphaproteobacteria</taxon>
        <taxon>Hyphomicrobiales</taxon>
        <taxon>Xanthobacteraceae</taxon>
        <taxon>Ancylobacter</taxon>
    </lineage>
</organism>
<dbReference type="Proteomes" id="UP000464751">
    <property type="component" value="Chromosome"/>
</dbReference>
<dbReference type="EMBL" id="CP048630">
    <property type="protein sequence ID" value="QIB34334.1"/>
    <property type="molecule type" value="Genomic_DNA"/>
</dbReference>
<name>A0A6P1YRH0_9HYPH</name>
<sequence>MRFKRSAGLTQSEKVLSDLCDRSFLKLWTYPNLFKKPGKELTDLLVVFGRDILLFSDKSCAYPNTGNPGLDWSRWYRRSISDSVHQIDQAERWLSSCPDRVFLDAKCTAPLPLDLPSRQDRRIHRICVALGAGERAQASTGRRGLAVFPSVQNDAIPFTVGKTDKAGGWVHIFDDQSLAIILKELSTISDFIHYLDSKMEFFNRGKFVGAESELDLLAYYLWNDRTFPPSELPVQLEPGLWPQVEADPSFQRGRAKNEASYFWDRLIEYVTGHYLEETLEFGNEMEMSDHERLVRIMAGETRFFRRILSNCILERAEIARQNAIGSILESGQPDVNYVLYIGRGDQGGDHVAYRADRASILKTRCIAAKAVKPEKRYIVGIGLDARGAKGSSEDFMLLDTQDWSSEAVEKADQLRRKLGYFIPGNVIESQVQVDEYPDS</sequence>
<keyword evidence="2" id="KW-1185">Reference proteome</keyword>
<proteinExistence type="predicted"/>
<dbReference type="KEGG" id="apra:G3A50_11895"/>
<evidence type="ECO:0000313" key="2">
    <source>
        <dbReference type="Proteomes" id="UP000464751"/>
    </source>
</evidence>
<dbReference type="RefSeq" id="WP_163075478.1">
    <property type="nucleotide sequence ID" value="NZ_CP048630.1"/>
</dbReference>
<reference evidence="1 2" key="1">
    <citation type="submission" date="2020-02" db="EMBL/GenBank/DDBJ databases">
        <authorList>
            <person name="Li G."/>
        </authorList>
    </citation>
    <scope>NUCLEOTIDE SEQUENCE [LARGE SCALE GENOMIC DNA]</scope>
    <source>
        <strain evidence="1 2">DSM 102029</strain>
    </source>
</reference>